<comment type="caution">
    <text evidence="4">The sequence shown here is derived from an EMBL/GenBank/DDBJ whole genome shotgun (WGS) entry which is preliminary data.</text>
</comment>
<dbReference type="InterPro" id="IPR054612">
    <property type="entry name" value="Phage_capsid-like_C"/>
</dbReference>
<sequence length="466" mass="50590">MKKKIIGTTLAATMALHFAAFQAKAADLQFYEQRDDPSIKSVADAIDKIATAFEEYKQTNDQRIEAIKAGKSTEALEAKLARMDEHIEAITDAKSRLEKMETKLARPGAFGGGDREKRESDESLAYKSAFFDWIRAPKDPGCEQRLSQTFKALESKAAADSRESRSAQVVVGTNAAGGYALPKVIESAIARLAIDVSPIRQIATVRTVGTTDYHELFDINGAGFEWLGEGDTRNQTNTADLAEIVPTFGMASAKPQASEESLDDLFFNVEDWLIMSAGESMAGGEGAAFISGNGVKKPTGILSGPTPVATADNSRAFGTLQYFASGQASALPSSQDTFLDMVYGVRARYRTNAQWLTAKAVLAALRKYKDNDGQYLWQPALTAGQPATFLGYGITEAEDMPAVAANSFPLAFGDFKEGYLICDRVGMRITRDEITTPGFVKFYVRRRVGGKLRNTQAIKLLKITAA</sequence>
<dbReference type="EMBL" id="JAQQXR010000001">
    <property type="protein sequence ID" value="MDC8756254.1"/>
    <property type="molecule type" value="Genomic_DNA"/>
</dbReference>
<reference evidence="4 5" key="1">
    <citation type="submission" date="2022-10" db="EMBL/GenBank/DDBJ databases">
        <title>Janthinobacterium sp. hw3 Genome sequencing.</title>
        <authorList>
            <person name="Park S."/>
        </authorList>
    </citation>
    <scope>NUCLEOTIDE SEQUENCE [LARGE SCALE GENOMIC DNA]</scope>
    <source>
        <strain evidence="5">hw3</strain>
    </source>
</reference>
<dbReference type="RefSeq" id="WP_273668880.1">
    <property type="nucleotide sequence ID" value="NZ_JAQQXR010000001.1"/>
</dbReference>
<accession>A0ABT5JUK5</accession>
<feature type="domain" description="Phage capsid-like C-terminal" evidence="3">
    <location>
        <begin position="177"/>
        <end position="462"/>
    </location>
</feature>
<protein>
    <submittedName>
        <fullName evidence="4">Phage major capsid protein</fullName>
    </submittedName>
</protein>
<dbReference type="Proteomes" id="UP001221208">
    <property type="component" value="Unassembled WGS sequence"/>
</dbReference>
<evidence type="ECO:0000313" key="5">
    <source>
        <dbReference type="Proteomes" id="UP001221208"/>
    </source>
</evidence>
<evidence type="ECO:0000259" key="3">
    <source>
        <dbReference type="Pfam" id="PF05065"/>
    </source>
</evidence>
<keyword evidence="5" id="KW-1185">Reference proteome</keyword>
<dbReference type="NCBIfam" id="TIGR01554">
    <property type="entry name" value="major_cap_HK97"/>
    <property type="match status" value="1"/>
</dbReference>
<feature type="chain" id="PRO_5045722116" evidence="2">
    <location>
        <begin position="26"/>
        <end position="466"/>
    </location>
</feature>
<keyword evidence="2" id="KW-0732">Signal</keyword>
<dbReference type="SUPFAM" id="SSF56563">
    <property type="entry name" value="Major capsid protein gp5"/>
    <property type="match status" value="1"/>
</dbReference>
<dbReference type="Gene3D" id="3.30.2320.10">
    <property type="entry name" value="hypothetical protein PF0899 domain"/>
    <property type="match status" value="1"/>
</dbReference>
<comment type="subcellular location">
    <subcellularLocation>
        <location evidence="1">Virion</location>
    </subcellularLocation>
</comment>
<feature type="signal peptide" evidence="2">
    <location>
        <begin position="1"/>
        <end position="25"/>
    </location>
</feature>
<organism evidence="4 5">
    <name type="scientific">Janthinobacterium fluminis</name>
    <dbReference type="NCBI Taxonomy" id="2987524"/>
    <lineage>
        <taxon>Bacteria</taxon>
        <taxon>Pseudomonadati</taxon>
        <taxon>Pseudomonadota</taxon>
        <taxon>Betaproteobacteria</taxon>
        <taxon>Burkholderiales</taxon>
        <taxon>Oxalobacteraceae</taxon>
        <taxon>Janthinobacterium</taxon>
    </lineage>
</organism>
<evidence type="ECO:0000313" key="4">
    <source>
        <dbReference type="EMBL" id="MDC8756254.1"/>
    </source>
</evidence>
<proteinExistence type="predicted"/>
<dbReference type="Pfam" id="PF05065">
    <property type="entry name" value="Phage_capsid"/>
    <property type="match status" value="1"/>
</dbReference>
<evidence type="ECO:0000256" key="1">
    <source>
        <dbReference type="ARBA" id="ARBA00004328"/>
    </source>
</evidence>
<gene>
    <name evidence="4" type="ORF">OIK44_01465</name>
</gene>
<dbReference type="InterPro" id="IPR024455">
    <property type="entry name" value="Phage_capsid"/>
</dbReference>
<name>A0ABT5JUK5_9BURK</name>
<evidence type="ECO:0000256" key="2">
    <source>
        <dbReference type="SAM" id="SignalP"/>
    </source>
</evidence>